<dbReference type="PANTHER" id="PTHR12856">
    <property type="entry name" value="TRANSCRIPTION INITIATION FACTOR IIH-RELATED"/>
    <property type="match status" value="1"/>
</dbReference>
<keyword evidence="2" id="KW-1185">Reference proteome</keyword>
<dbReference type="GO" id="GO:0006289">
    <property type="term" value="P:nucleotide-excision repair"/>
    <property type="evidence" value="ECO:0007669"/>
    <property type="project" value="InterPro"/>
</dbReference>
<evidence type="ECO:0000313" key="1">
    <source>
        <dbReference type="EMBL" id="KAF6224658.1"/>
    </source>
</evidence>
<evidence type="ECO:0000313" key="2">
    <source>
        <dbReference type="Proteomes" id="UP000578531"/>
    </source>
</evidence>
<proteinExistence type="predicted"/>
<dbReference type="AlphaFoldDB" id="A0A8H6FE97"/>
<dbReference type="OrthoDB" id="360521at2759"/>
<dbReference type="GO" id="GO:0006351">
    <property type="term" value="P:DNA-templated transcription"/>
    <property type="evidence" value="ECO:0007669"/>
    <property type="project" value="InterPro"/>
</dbReference>
<organism evidence="1 2">
    <name type="scientific">Letharia columbiana</name>
    <dbReference type="NCBI Taxonomy" id="112416"/>
    <lineage>
        <taxon>Eukaryota</taxon>
        <taxon>Fungi</taxon>
        <taxon>Dikarya</taxon>
        <taxon>Ascomycota</taxon>
        <taxon>Pezizomycotina</taxon>
        <taxon>Lecanoromycetes</taxon>
        <taxon>OSLEUM clade</taxon>
        <taxon>Lecanoromycetidae</taxon>
        <taxon>Lecanorales</taxon>
        <taxon>Lecanorineae</taxon>
        <taxon>Parmeliaceae</taxon>
        <taxon>Letharia</taxon>
    </lineage>
</organism>
<comment type="caution">
    <text evidence="1">The sequence shown here is derived from an EMBL/GenBank/DDBJ whole genome shotgun (WGS) entry which is preliminary data.</text>
</comment>
<gene>
    <name evidence="1" type="ORF">HO173_012899</name>
</gene>
<dbReference type="EMBL" id="JACCJC010000113">
    <property type="protein sequence ID" value="KAF6224658.1"/>
    <property type="molecule type" value="Genomic_DNA"/>
</dbReference>
<dbReference type="Proteomes" id="UP000578531">
    <property type="component" value="Unassembled WGS sequence"/>
</dbReference>
<dbReference type="GeneID" id="59294532"/>
<name>A0A8H6FE97_9LECA</name>
<dbReference type="GO" id="GO:0000439">
    <property type="term" value="C:transcription factor TFIIH core complex"/>
    <property type="evidence" value="ECO:0007669"/>
    <property type="project" value="InterPro"/>
</dbReference>
<accession>A0A8H6FE97</accession>
<dbReference type="InterPro" id="IPR027079">
    <property type="entry name" value="Tfb1/GTF2H1"/>
</dbReference>
<reference evidence="1 2" key="1">
    <citation type="journal article" date="2020" name="Genomics">
        <title>Complete, high-quality genomes from long-read metagenomic sequencing of two wolf lichen thalli reveals enigmatic genome architecture.</title>
        <authorList>
            <person name="McKenzie S.K."/>
            <person name="Walston R.F."/>
            <person name="Allen J.L."/>
        </authorList>
    </citation>
    <scope>NUCLEOTIDE SEQUENCE [LARGE SCALE GENOMIC DNA]</scope>
    <source>
        <strain evidence="1">WasteWater2</strain>
    </source>
</reference>
<sequence>MLSAIAQQRAQSDDLSASSSGFSTVQSSSTSGLSAAIFDRLSLTHATTTEFLQHFWSAFLSGDPNRADEIGKLFETLNRAMDRIKAVATDAEAERQKGYREVEEAGGAKAVNQLLTPTVKAIEVATKQYKKALAEQSEEIG</sequence>
<protein>
    <submittedName>
        <fullName evidence="1">Uncharacterized protein</fullName>
    </submittedName>
</protein>
<dbReference type="RefSeq" id="XP_037158356.1">
    <property type="nucleotide sequence ID" value="XM_037314729.1"/>
</dbReference>